<accession>A9DLJ8</accession>
<organism evidence="2 3">
    <name type="scientific">Kordia algicida OT-1</name>
    <dbReference type="NCBI Taxonomy" id="391587"/>
    <lineage>
        <taxon>Bacteria</taxon>
        <taxon>Pseudomonadati</taxon>
        <taxon>Bacteroidota</taxon>
        <taxon>Flavobacteriia</taxon>
        <taxon>Flavobacteriales</taxon>
        <taxon>Flavobacteriaceae</taxon>
        <taxon>Kordia</taxon>
    </lineage>
</organism>
<dbReference type="HOGENOM" id="CLU_1388638_0_0_10"/>
<keyword evidence="1" id="KW-0812">Transmembrane</keyword>
<reference evidence="2 3" key="1">
    <citation type="journal article" date="2011" name="J. Bacteriol.">
        <title>Genome sequence of the algicidal bacterium Kordia algicida OT-1.</title>
        <authorList>
            <person name="Lee H.S."/>
            <person name="Kang S.G."/>
            <person name="Kwon K.K."/>
            <person name="Lee J.H."/>
            <person name="Kim S.J."/>
        </authorList>
    </citation>
    <scope>NUCLEOTIDE SEQUENCE [LARGE SCALE GENOMIC DNA]</scope>
    <source>
        <strain evidence="2 3">OT-1</strain>
    </source>
</reference>
<dbReference type="AlphaFoldDB" id="A9DLJ8"/>
<keyword evidence="3" id="KW-1185">Reference proteome</keyword>
<dbReference type="OrthoDB" id="894188at2"/>
<dbReference type="eggNOG" id="ENOG50303XE">
    <property type="taxonomic scope" value="Bacteria"/>
</dbReference>
<feature type="transmembrane region" description="Helical" evidence="1">
    <location>
        <begin position="43"/>
        <end position="63"/>
    </location>
</feature>
<keyword evidence="1" id="KW-1133">Transmembrane helix</keyword>
<gene>
    <name evidence="2" type="ORF">KAOT1_15232</name>
</gene>
<dbReference type="Proteomes" id="UP000002945">
    <property type="component" value="Unassembled WGS sequence"/>
</dbReference>
<protein>
    <submittedName>
        <fullName evidence="2">Uncharacterized protein</fullName>
    </submittedName>
</protein>
<feature type="transmembrane region" description="Helical" evidence="1">
    <location>
        <begin position="134"/>
        <end position="157"/>
    </location>
</feature>
<sequence>MKPRKTYLKGKSVFIVSLIVILVTAMTVYISGINSHRSITTNFYISLGIIATSLFLFLTYGLYKGIRIMDNFPRLRHFKFNNRFESSADLSNTDIFENTFDVGEGIVGIIVSIIMWFLASIVLILLLMLLETVFLFSLFIIIAMLYWVFFRAVRLVFSKASQTKGNFGVATVYAFGYTVLYIGWIFGIVYVTTIFS</sequence>
<dbReference type="RefSeq" id="WP_007095593.1">
    <property type="nucleotide sequence ID" value="NZ_CP142125.1"/>
</dbReference>
<name>A9DLJ8_9FLAO</name>
<feature type="transmembrane region" description="Helical" evidence="1">
    <location>
        <begin position="169"/>
        <end position="191"/>
    </location>
</feature>
<feature type="transmembrane region" description="Helical" evidence="1">
    <location>
        <begin position="12"/>
        <end position="31"/>
    </location>
</feature>
<evidence type="ECO:0000313" key="3">
    <source>
        <dbReference type="Proteomes" id="UP000002945"/>
    </source>
</evidence>
<keyword evidence="1" id="KW-0472">Membrane</keyword>
<evidence type="ECO:0000313" key="2">
    <source>
        <dbReference type="EMBL" id="EDP98582.1"/>
    </source>
</evidence>
<proteinExistence type="predicted"/>
<dbReference type="EMBL" id="ABIB01000001">
    <property type="protein sequence ID" value="EDP98582.1"/>
    <property type="molecule type" value="Genomic_DNA"/>
</dbReference>
<feature type="transmembrane region" description="Helical" evidence="1">
    <location>
        <begin position="106"/>
        <end position="128"/>
    </location>
</feature>
<dbReference type="STRING" id="391587.KAOT1_15232"/>
<evidence type="ECO:0000256" key="1">
    <source>
        <dbReference type="SAM" id="Phobius"/>
    </source>
</evidence>
<comment type="caution">
    <text evidence="2">The sequence shown here is derived from an EMBL/GenBank/DDBJ whole genome shotgun (WGS) entry which is preliminary data.</text>
</comment>